<dbReference type="KEGG" id="pais:PFX98_03680"/>
<dbReference type="InterPro" id="IPR001041">
    <property type="entry name" value="2Fe-2S_ferredoxin-type"/>
</dbReference>
<keyword evidence="5" id="KW-0411">Iron-sulfur</keyword>
<keyword evidence="1" id="KW-0001">2Fe-2S</keyword>
<feature type="domain" description="2Fe-2S ferredoxin-type" evidence="6">
    <location>
        <begin position="1"/>
        <end position="77"/>
    </location>
</feature>
<evidence type="ECO:0000256" key="2">
    <source>
        <dbReference type="ARBA" id="ARBA00022723"/>
    </source>
</evidence>
<dbReference type="InterPro" id="IPR036884">
    <property type="entry name" value="2Fe-2S-bd_dom_sf"/>
</dbReference>
<dbReference type="GO" id="GO:0046872">
    <property type="term" value="F:metal ion binding"/>
    <property type="evidence" value="ECO:0007669"/>
    <property type="project" value="UniProtKB-KW"/>
</dbReference>
<dbReference type="PANTHER" id="PTHR44379">
    <property type="entry name" value="OXIDOREDUCTASE WITH IRON-SULFUR SUBUNIT"/>
    <property type="match status" value="1"/>
</dbReference>
<dbReference type="InterPro" id="IPR002888">
    <property type="entry name" value="2Fe-2S-bd"/>
</dbReference>
<dbReference type="Pfam" id="PF00111">
    <property type="entry name" value="Fer2"/>
    <property type="match status" value="1"/>
</dbReference>
<proteinExistence type="predicted"/>
<dbReference type="Pfam" id="PF01799">
    <property type="entry name" value="Fer2_2"/>
    <property type="match status" value="1"/>
</dbReference>
<gene>
    <name evidence="7" type="ORF">PFX98_03680</name>
</gene>
<dbReference type="Gene3D" id="3.10.20.30">
    <property type="match status" value="1"/>
</dbReference>
<keyword evidence="3" id="KW-0560">Oxidoreductase</keyword>
<sequence>MMVELQVNGAPLRGEVDAGMPLLWFLRDVGGLRGSKFGCGAGLCGACTVHIDGAAARACQVPVGALRGQQVSTIEGLAAQALEHPLLRSWERHQVAQCGYCQTGQIMSAAALLAQGRPISEADVIAAMEGNLCRCGSYLRIRRAVLDAAAELGLLAPGTARPGPGPLTQEAAP</sequence>
<keyword evidence="2" id="KW-0479">Metal-binding</keyword>
<accession>A0AA95NKC4</accession>
<dbReference type="Gene3D" id="1.10.150.120">
    <property type="entry name" value="[2Fe-2S]-binding domain"/>
    <property type="match status" value="1"/>
</dbReference>
<reference evidence="7" key="1">
    <citation type="submission" date="2023-01" db="EMBL/GenBank/DDBJ databases">
        <title>Whole genome sequence of Paucibacter sp. S2-9 isolated from pond sediment.</title>
        <authorList>
            <person name="Jung J.Y."/>
        </authorList>
    </citation>
    <scope>NUCLEOTIDE SEQUENCE</scope>
    <source>
        <strain evidence="7">S2-9</strain>
    </source>
</reference>
<dbReference type="AlphaFoldDB" id="A0AA95NKC4"/>
<dbReference type="GO" id="GO:0016491">
    <property type="term" value="F:oxidoreductase activity"/>
    <property type="evidence" value="ECO:0007669"/>
    <property type="project" value="UniProtKB-KW"/>
</dbReference>
<protein>
    <submittedName>
        <fullName evidence="7">(2Fe-2S)-binding protein</fullName>
    </submittedName>
</protein>
<evidence type="ECO:0000256" key="5">
    <source>
        <dbReference type="ARBA" id="ARBA00023014"/>
    </source>
</evidence>
<dbReference type="SUPFAM" id="SSF47741">
    <property type="entry name" value="CO dehydrogenase ISP C-domain like"/>
    <property type="match status" value="1"/>
</dbReference>
<dbReference type="InterPro" id="IPR006058">
    <property type="entry name" value="2Fe2S_fd_BS"/>
</dbReference>
<dbReference type="InterPro" id="IPR012675">
    <property type="entry name" value="Beta-grasp_dom_sf"/>
</dbReference>
<evidence type="ECO:0000256" key="4">
    <source>
        <dbReference type="ARBA" id="ARBA00023004"/>
    </source>
</evidence>
<evidence type="ECO:0000256" key="3">
    <source>
        <dbReference type="ARBA" id="ARBA00023002"/>
    </source>
</evidence>
<dbReference type="InterPro" id="IPR036010">
    <property type="entry name" value="2Fe-2S_ferredoxin-like_sf"/>
</dbReference>
<dbReference type="InterPro" id="IPR051452">
    <property type="entry name" value="Diverse_Oxidoreductases"/>
</dbReference>
<keyword evidence="8" id="KW-1185">Reference proteome</keyword>
<name>A0AA95NKC4_9BURK</name>
<dbReference type="EMBL" id="CP116346">
    <property type="protein sequence ID" value="WIT14399.1"/>
    <property type="molecule type" value="Genomic_DNA"/>
</dbReference>
<evidence type="ECO:0000313" key="7">
    <source>
        <dbReference type="EMBL" id="WIT14399.1"/>
    </source>
</evidence>
<evidence type="ECO:0000256" key="1">
    <source>
        <dbReference type="ARBA" id="ARBA00022714"/>
    </source>
</evidence>
<organism evidence="7 8">
    <name type="scientific">Paucibacter sediminis</name>
    <dbReference type="NCBI Taxonomy" id="3019553"/>
    <lineage>
        <taxon>Bacteria</taxon>
        <taxon>Pseudomonadati</taxon>
        <taxon>Pseudomonadota</taxon>
        <taxon>Betaproteobacteria</taxon>
        <taxon>Burkholderiales</taxon>
        <taxon>Sphaerotilaceae</taxon>
        <taxon>Roseateles</taxon>
    </lineage>
</organism>
<evidence type="ECO:0000313" key="8">
    <source>
        <dbReference type="Proteomes" id="UP001177769"/>
    </source>
</evidence>
<evidence type="ECO:0000259" key="6">
    <source>
        <dbReference type="PROSITE" id="PS51085"/>
    </source>
</evidence>
<dbReference type="PROSITE" id="PS00197">
    <property type="entry name" value="2FE2S_FER_1"/>
    <property type="match status" value="1"/>
</dbReference>
<dbReference type="GO" id="GO:0051537">
    <property type="term" value="F:2 iron, 2 sulfur cluster binding"/>
    <property type="evidence" value="ECO:0007669"/>
    <property type="project" value="UniProtKB-KW"/>
</dbReference>
<dbReference type="SUPFAM" id="SSF54292">
    <property type="entry name" value="2Fe-2S ferredoxin-like"/>
    <property type="match status" value="1"/>
</dbReference>
<dbReference type="PROSITE" id="PS51085">
    <property type="entry name" value="2FE2S_FER_2"/>
    <property type="match status" value="1"/>
</dbReference>
<dbReference type="CDD" id="cd00207">
    <property type="entry name" value="fer2"/>
    <property type="match status" value="1"/>
</dbReference>
<keyword evidence="4" id="KW-0408">Iron</keyword>
<dbReference type="Proteomes" id="UP001177769">
    <property type="component" value="Chromosome"/>
</dbReference>
<dbReference type="PANTHER" id="PTHR44379:SF2">
    <property type="entry name" value="BLR6218 PROTEIN"/>
    <property type="match status" value="1"/>
</dbReference>